<evidence type="ECO:0000256" key="2">
    <source>
        <dbReference type="ARBA" id="ARBA00009399"/>
    </source>
</evidence>
<dbReference type="InterPro" id="IPR007267">
    <property type="entry name" value="GtrA_DPMS_TM"/>
</dbReference>
<feature type="transmembrane region" description="Helical" evidence="6">
    <location>
        <begin position="34"/>
        <end position="51"/>
    </location>
</feature>
<dbReference type="GO" id="GO:0005886">
    <property type="term" value="C:plasma membrane"/>
    <property type="evidence" value="ECO:0007669"/>
    <property type="project" value="TreeGrafter"/>
</dbReference>
<keyword evidence="9" id="KW-1185">Reference proteome</keyword>
<dbReference type="Proteomes" id="UP000199435">
    <property type="component" value="Unassembled WGS sequence"/>
</dbReference>
<gene>
    <name evidence="8" type="ORF">GA0061102_1001318</name>
</gene>
<evidence type="ECO:0000256" key="5">
    <source>
        <dbReference type="ARBA" id="ARBA00023136"/>
    </source>
</evidence>
<keyword evidence="3 6" id="KW-0812">Transmembrane</keyword>
<dbReference type="AlphaFoldDB" id="A0A1C3U154"/>
<accession>A0A1C3U154</accession>
<feature type="transmembrane region" description="Helical" evidence="6">
    <location>
        <begin position="96"/>
        <end position="117"/>
    </location>
</feature>
<dbReference type="Pfam" id="PF04138">
    <property type="entry name" value="GtrA_DPMS_TM"/>
    <property type="match status" value="2"/>
</dbReference>
<reference evidence="9" key="1">
    <citation type="submission" date="2016-08" db="EMBL/GenBank/DDBJ databases">
        <authorList>
            <person name="Varghese N."/>
            <person name="Submissions Spin"/>
        </authorList>
    </citation>
    <scope>NUCLEOTIDE SEQUENCE [LARGE SCALE GENOMIC DNA]</scope>
    <source>
        <strain evidence="9">HAMBI 2971</strain>
    </source>
</reference>
<dbReference type="EMBL" id="FMAH01000001">
    <property type="protein sequence ID" value="SCB09198.1"/>
    <property type="molecule type" value="Genomic_DNA"/>
</dbReference>
<proteinExistence type="inferred from homology"/>
<dbReference type="InterPro" id="IPR051401">
    <property type="entry name" value="GtrA_CellWall_Glycosyl"/>
</dbReference>
<keyword evidence="5 6" id="KW-0472">Membrane</keyword>
<dbReference type="PANTHER" id="PTHR38459:SF1">
    <property type="entry name" value="PROPHAGE BACTOPRENOL-LINKED GLUCOSE TRANSLOCASE HOMOLOG"/>
    <property type="match status" value="1"/>
</dbReference>
<keyword evidence="4 6" id="KW-1133">Transmembrane helix</keyword>
<evidence type="ECO:0000313" key="9">
    <source>
        <dbReference type="Proteomes" id="UP000199435"/>
    </source>
</evidence>
<comment type="similarity">
    <text evidence="2">Belongs to the GtrA family.</text>
</comment>
<dbReference type="STRING" id="411945.GA0061102_1001318"/>
<comment type="subcellular location">
    <subcellularLocation>
        <location evidence="1">Membrane</location>
        <topology evidence="1">Multi-pass membrane protein</topology>
    </subcellularLocation>
</comment>
<sequence length="128" mass="14098">MKKLFRFLIAGGVGFVVDAGVLHLLLWFTPFGPFIGRAISIPSALLATWVLNRNFTFGRSDRSLAAEGFRYGSVGLTSALLNYTLFSSLLMTEPSLRPIIALTLASAAATAFSFFGYSRFVFRHRQNP</sequence>
<feature type="transmembrane region" description="Helical" evidence="6">
    <location>
        <begin position="7"/>
        <end position="28"/>
    </location>
</feature>
<evidence type="ECO:0000256" key="4">
    <source>
        <dbReference type="ARBA" id="ARBA00022989"/>
    </source>
</evidence>
<dbReference type="OrthoDB" id="7360864at2"/>
<protein>
    <submittedName>
        <fullName evidence="8">Putative flippase GtrA (Transmembrane translocase of bactoprenol-linked glucose)</fullName>
    </submittedName>
</protein>
<organism evidence="8 9">
    <name type="scientific">Rhizobium miluonense</name>
    <dbReference type="NCBI Taxonomy" id="411945"/>
    <lineage>
        <taxon>Bacteria</taxon>
        <taxon>Pseudomonadati</taxon>
        <taxon>Pseudomonadota</taxon>
        <taxon>Alphaproteobacteria</taxon>
        <taxon>Hyphomicrobiales</taxon>
        <taxon>Rhizobiaceae</taxon>
        <taxon>Rhizobium/Agrobacterium group</taxon>
        <taxon>Rhizobium</taxon>
    </lineage>
</organism>
<dbReference type="PANTHER" id="PTHR38459">
    <property type="entry name" value="PROPHAGE BACTOPRENOL-LINKED GLUCOSE TRANSLOCASE HOMOLOG"/>
    <property type="match status" value="1"/>
</dbReference>
<feature type="domain" description="GtrA/DPMS transmembrane" evidence="7">
    <location>
        <begin position="6"/>
        <end position="63"/>
    </location>
</feature>
<evidence type="ECO:0000256" key="3">
    <source>
        <dbReference type="ARBA" id="ARBA00022692"/>
    </source>
</evidence>
<evidence type="ECO:0000313" key="8">
    <source>
        <dbReference type="EMBL" id="SCB09198.1"/>
    </source>
</evidence>
<feature type="transmembrane region" description="Helical" evidence="6">
    <location>
        <begin position="71"/>
        <end position="90"/>
    </location>
</feature>
<evidence type="ECO:0000256" key="6">
    <source>
        <dbReference type="SAM" id="Phobius"/>
    </source>
</evidence>
<name>A0A1C3U154_9HYPH</name>
<evidence type="ECO:0000256" key="1">
    <source>
        <dbReference type="ARBA" id="ARBA00004141"/>
    </source>
</evidence>
<dbReference type="RefSeq" id="WP_092843373.1">
    <property type="nucleotide sequence ID" value="NZ_FMAH01000001.1"/>
</dbReference>
<evidence type="ECO:0000259" key="7">
    <source>
        <dbReference type="Pfam" id="PF04138"/>
    </source>
</evidence>
<feature type="domain" description="GtrA/DPMS transmembrane" evidence="7">
    <location>
        <begin position="70"/>
        <end position="127"/>
    </location>
</feature>
<dbReference type="GO" id="GO:0000271">
    <property type="term" value="P:polysaccharide biosynthetic process"/>
    <property type="evidence" value="ECO:0007669"/>
    <property type="project" value="InterPro"/>
</dbReference>